<reference evidence="2" key="1">
    <citation type="journal article" date="2020" name="mSystems">
        <title>Genome- and Community-Level Interaction Insights into Carbon Utilization and Element Cycling Functions of Hydrothermarchaeota in Hydrothermal Sediment.</title>
        <authorList>
            <person name="Zhou Z."/>
            <person name="Liu Y."/>
            <person name="Xu W."/>
            <person name="Pan J."/>
            <person name="Luo Z.H."/>
            <person name="Li M."/>
        </authorList>
    </citation>
    <scope>NUCLEOTIDE SEQUENCE</scope>
    <source>
        <strain evidence="2">HyVt-388</strain>
    </source>
</reference>
<dbReference type="InterPro" id="IPR010921">
    <property type="entry name" value="Trp_repressor/repl_initiator"/>
</dbReference>
<dbReference type="PANTHER" id="PTHR34322">
    <property type="entry name" value="TRANSPOSASE, Y1_TNP DOMAIN-CONTAINING"/>
    <property type="match status" value="1"/>
</dbReference>
<dbReference type="GO" id="GO:0043565">
    <property type="term" value="F:sequence-specific DNA binding"/>
    <property type="evidence" value="ECO:0007669"/>
    <property type="project" value="InterPro"/>
</dbReference>
<protein>
    <recommendedName>
        <fullName evidence="1">Transposase IS200-like domain-containing protein</fullName>
    </recommendedName>
</protein>
<name>A0A9C9EL78_UNCW3</name>
<gene>
    <name evidence="2" type="ORF">ENI34_01820</name>
</gene>
<dbReference type="Pfam" id="PF01797">
    <property type="entry name" value="Y1_Tnp"/>
    <property type="match status" value="1"/>
</dbReference>
<dbReference type="PANTHER" id="PTHR34322:SF2">
    <property type="entry name" value="TRANSPOSASE IS200-LIKE DOMAIN-CONTAINING PROTEIN"/>
    <property type="match status" value="1"/>
</dbReference>
<evidence type="ECO:0000259" key="1">
    <source>
        <dbReference type="SMART" id="SM01321"/>
    </source>
</evidence>
<evidence type="ECO:0000313" key="3">
    <source>
        <dbReference type="Proteomes" id="UP000885826"/>
    </source>
</evidence>
<dbReference type="GO" id="GO:0006313">
    <property type="term" value="P:DNA transposition"/>
    <property type="evidence" value="ECO:0007669"/>
    <property type="project" value="InterPro"/>
</dbReference>
<sequence>MARSLRIQFPGAVYYITCRGMERRRIFLDDRDRSRFLELLLESSEIYQIIPFAYIMLSDHFHLLIQTRRANCSEFMRHFNIRYTSWFNRRYGRCGSLYQGRYQAFLVDADTYLLEVSRYLHLSIVRLRKRSADYRGQWRYARHYRWSSLGGYLRKRYALSFINYDFILSKAGGRRGYRNFMIDGLKYDKGNPFEKVKSRFILGDDKFVVYAKQYLSWGARREQSFSRNTTAATLEPTALFKIFQREYGISRELFEQRGAHGELRGMAADLLYRYCGLTQVQIGSLLGRIDYVSVHQLRRRLKEKMVEDIELKKRYEKIESKIKAICVI</sequence>
<dbReference type="InterPro" id="IPR002686">
    <property type="entry name" value="Transposase_17"/>
</dbReference>
<organism evidence="2 3">
    <name type="scientific">candidate division WOR-3 bacterium</name>
    <dbReference type="NCBI Taxonomy" id="2052148"/>
    <lineage>
        <taxon>Bacteria</taxon>
        <taxon>Bacteria division WOR-3</taxon>
    </lineage>
</organism>
<dbReference type="EMBL" id="DRIG01000023">
    <property type="protein sequence ID" value="HEC77866.1"/>
    <property type="molecule type" value="Genomic_DNA"/>
</dbReference>
<dbReference type="AlphaFoldDB" id="A0A9C9EL78"/>
<comment type="caution">
    <text evidence="2">The sequence shown here is derived from an EMBL/GenBank/DDBJ whole genome shotgun (WGS) entry which is preliminary data.</text>
</comment>
<dbReference type="Proteomes" id="UP000885826">
    <property type="component" value="Unassembled WGS sequence"/>
</dbReference>
<dbReference type="SUPFAM" id="SSF48295">
    <property type="entry name" value="TrpR-like"/>
    <property type="match status" value="1"/>
</dbReference>
<dbReference type="GO" id="GO:0004803">
    <property type="term" value="F:transposase activity"/>
    <property type="evidence" value="ECO:0007669"/>
    <property type="project" value="InterPro"/>
</dbReference>
<dbReference type="SUPFAM" id="SSF143422">
    <property type="entry name" value="Transposase IS200-like"/>
    <property type="match status" value="1"/>
</dbReference>
<accession>A0A9C9EL78</accession>
<dbReference type="SMART" id="SM01321">
    <property type="entry name" value="Y1_Tnp"/>
    <property type="match status" value="1"/>
</dbReference>
<dbReference type="InterPro" id="IPR036515">
    <property type="entry name" value="Transposase_17_sf"/>
</dbReference>
<proteinExistence type="predicted"/>
<dbReference type="Gene3D" id="1.10.1750.10">
    <property type="match status" value="1"/>
</dbReference>
<feature type="domain" description="Transposase IS200-like" evidence="1">
    <location>
        <begin position="9"/>
        <end position="123"/>
    </location>
</feature>
<dbReference type="Gene3D" id="3.30.70.1290">
    <property type="entry name" value="Transposase IS200-like"/>
    <property type="match status" value="1"/>
</dbReference>
<evidence type="ECO:0000313" key="2">
    <source>
        <dbReference type="EMBL" id="HEC77866.1"/>
    </source>
</evidence>